<reference evidence="4" key="2">
    <citation type="submission" date="2025-09" db="UniProtKB">
        <authorList>
            <consortium name="Ensembl"/>
        </authorList>
    </citation>
    <scope>IDENTIFICATION</scope>
</reference>
<dbReference type="Gene3D" id="3.80.10.10">
    <property type="entry name" value="Ribonuclease Inhibitor"/>
    <property type="match status" value="3"/>
</dbReference>
<dbReference type="SMART" id="SM00367">
    <property type="entry name" value="LRR_CC"/>
    <property type="match status" value="10"/>
</dbReference>
<feature type="compositionally biased region" description="Polar residues" evidence="2">
    <location>
        <begin position="58"/>
        <end position="72"/>
    </location>
</feature>
<dbReference type="SUPFAM" id="SSF52047">
    <property type="entry name" value="RNI-like"/>
    <property type="match status" value="1"/>
</dbReference>
<feature type="compositionally biased region" description="Polar residues" evidence="2">
    <location>
        <begin position="406"/>
        <end position="417"/>
    </location>
</feature>
<dbReference type="Ensembl" id="ENSEBUT00000013815.1">
    <property type="protein sequence ID" value="ENSEBUP00000013239.1"/>
    <property type="gene ID" value="ENSEBUG00000008355.1"/>
</dbReference>
<dbReference type="InterPro" id="IPR006553">
    <property type="entry name" value="Leu-rich_rpt_Cys-con_subtyp"/>
</dbReference>
<feature type="compositionally biased region" description="Polar residues" evidence="2">
    <location>
        <begin position="219"/>
        <end position="239"/>
    </location>
</feature>
<dbReference type="PANTHER" id="PTHR13318">
    <property type="entry name" value="PARTNER OF PAIRED, ISOFORM B-RELATED"/>
    <property type="match status" value="1"/>
</dbReference>
<name>A0A8C4QC57_EPTBU</name>
<evidence type="ECO:0000256" key="2">
    <source>
        <dbReference type="SAM" id="MobiDB-lite"/>
    </source>
</evidence>
<feature type="region of interest" description="Disordered" evidence="2">
    <location>
        <begin position="42"/>
        <end position="80"/>
    </location>
</feature>
<accession>A0A8C4QC57</accession>
<reference evidence="4" key="1">
    <citation type="submission" date="2025-08" db="UniProtKB">
        <authorList>
            <consortium name="Ensembl"/>
        </authorList>
    </citation>
    <scope>IDENTIFICATION</scope>
</reference>
<feature type="compositionally biased region" description="Polar residues" evidence="2">
    <location>
        <begin position="165"/>
        <end position="192"/>
    </location>
</feature>
<keyword evidence="1" id="KW-0833">Ubl conjugation pathway</keyword>
<feature type="region of interest" description="Disordered" evidence="2">
    <location>
        <begin position="164"/>
        <end position="202"/>
    </location>
</feature>
<organism evidence="4 5">
    <name type="scientific">Eptatretus burgeri</name>
    <name type="common">Inshore hagfish</name>
    <dbReference type="NCBI Taxonomy" id="7764"/>
    <lineage>
        <taxon>Eukaryota</taxon>
        <taxon>Metazoa</taxon>
        <taxon>Chordata</taxon>
        <taxon>Craniata</taxon>
        <taxon>Vertebrata</taxon>
        <taxon>Cyclostomata</taxon>
        <taxon>Myxini</taxon>
        <taxon>Myxiniformes</taxon>
        <taxon>Myxinidae</taxon>
        <taxon>Eptatretinae</taxon>
        <taxon>Eptatretus</taxon>
    </lineage>
</organism>
<evidence type="ECO:0000259" key="3">
    <source>
        <dbReference type="PROSITE" id="PS50181"/>
    </source>
</evidence>
<evidence type="ECO:0000313" key="4">
    <source>
        <dbReference type="Ensembl" id="ENSEBUP00000013239.1"/>
    </source>
</evidence>
<dbReference type="GeneTree" id="ENSGT00940000158009"/>
<evidence type="ECO:0000256" key="1">
    <source>
        <dbReference type="ARBA" id="ARBA00022786"/>
    </source>
</evidence>
<dbReference type="InterPro" id="IPR057207">
    <property type="entry name" value="FBXL15_LRR"/>
</dbReference>
<proteinExistence type="predicted"/>
<feature type="compositionally biased region" description="Polar residues" evidence="2">
    <location>
        <begin position="366"/>
        <end position="394"/>
    </location>
</feature>
<evidence type="ECO:0000313" key="5">
    <source>
        <dbReference type="Proteomes" id="UP000694388"/>
    </source>
</evidence>
<feature type="domain" description="F-box" evidence="3">
    <location>
        <begin position="658"/>
        <end position="704"/>
    </location>
</feature>
<dbReference type="InterPro" id="IPR036047">
    <property type="entry name" value="F-box-like_dom_sf"/>
</dbReference>
<dbReference type="Pfam" id="PF25372">
    <property type="entry name" value="DUF7885"/>
    <property type="match status" value="1"/>
</dbReference>
<protein>
    <recommendedName>
        <fullName evidence="3">F-box domain-containing protein</fullName>
    </recommendedName>
</protein>
<feature type="region of interest" description="Disordered" evidence="2">
    <location>
        <begin position="219"/>
        <end position="258"/>
    </location>
</feature>
<dbReference type="Pfam" id="PF12937">
    <property type="entry name" value="F-box-like"/>
    <property type="match status" value="1"/>
</dbReference>
<dbReference type="GO" id="GO:0019005">
    <property type="term" value="C:SCF ubiquitin ligase complex"/>
    <property type="evidence" value="ECO:0007669"/>
    <property type="project" value="TreeGrafter"/>
</dbReference>
<dbReference type="GO" id="GO:0031146">
    <property type="term" value="P:SCF-dependent proteasomal ubiquitin-dependent protein catabolic process"/>
    <property type="evidence" value="ECO:0007669"/>
    <property type="project" value="TreeGrafter"/>
</dbReference>
<feature type="region of interest" description="Disordered" evidence="2">
    <location>
        <begin position="329"/>
        <end position="422"/>
    </location>
</feature>
<dbReference type="InterPro" id="IPR001810">
    <property type="entry name" value="F-box_dom"/>
</dbReference>
<sequence length="1001" mass="109980">MQASLSHRLRLVEADSGVSSQDGTMPCSEIKDHDLLIVASPTAMSGRSPPGHIPHVGQKSQPISRDLSASDSTSKDTNLHREVQRTCFRPHSRSHKSGGLSKDHMSRPLSPLPIGFQHACIKQERPLSPQSLLPSQTPTQDLTLLQTHLGKSRPLSPQLIHNHCCKSQTPVPSLNINQQASGRRSAPLQETRSTTHTHHKRRGLALASNHLPVAGLQASTDSLNRQSSDSSQERPNTNLACGLPRQGQLSSDRKTPVQHFRSQIHHCGNPQVSEYSNHQHLLEPPPSLCGVRPQFPQPVDPRRPLSPIPSNIQRTVLPTVSQNRPTLLSRVNRPMSPTPCDIQRPLSPVTCDHPRSKDILRPLSPHQRTTSSHIQRGTPQRPLSSLQTNGQRSLSPPPVGHHRMMSPTTVDHSQPCSPLSEKHQPFSAYVTNYQRPLSPPPSYPHHFCSPSPLDIRRPLSPGPLQTNESKICKNNSDRVPNYQEPLSPYSFNGQKQQSPLSCTQRLPLPQPCHYQSSSPHFCSEQYPFPLIHAGPIMTTPQIHGQTQKHSGIQPHECRVFYPENHHDHQFHYTQPMPGTRGNPCSCHQAVNPCMNSSHPPTSHQDYGPKTPRTVTSRPIPAMPLFANCPRPTAGQAKTDLSSHNIPACSNSDNNVLGQDSSTHWPDAILLHIFSFLPTDSLCRCARVCHRWYQLAWDPNLWRRVYLGPELDVDWALMAITERLCRETPSVCLALEELLLSGAPGPSDAGLLAVAQRCPELRHLELGGCTRITNQGLLEVVTCCPNLEHLDVSDCPEISCVSLTPEASCHACLLRGRHLSIRHLDMSGCSGLSDDGLLAVALHCPGLLRLYLRRCANLSDAGLSSVARHCPALRELSLCDCPVITDIGLREVALGLGPSLRYLSLAHCSRLSDAGLRYLARHCPGLRYLNARGLPGLTDQGLEFLGRGCSRLRSLDVGRCPLVTDVGVEAIAKGCSGLKRLSMRDCCGITGSGLRSVAMHCP</sequence>
<dbReference type="PANTHER" id="PTHR13318:SF190">
    <property type="entry name" value="PARTNER OF PAIRED, ISOFORM B"/>
    <property type="match status" value="1"/>
</dbReference>
<dbReference type="PROSITE" id="PS50181">
    <property type="entry name" value="FBOX"/>
    <property type="match status" value="1"/>
</dbReference>
<dbReference type="AlphaFoldDB" id="A0A8C4QC57"/>
<dbReference type="Proteomes" id="UP000694388">
    <property type="component" value="Unplaced"/>
</dbReference>
<dbReference type="SUPFAM" id="SSF81383">
    <property type="entry name" value="F-box domain"/>
    <property type="match status" value="1"/>
</dbReference>
<dbReference type="InterPro" id="IPR032675">
    <property type="entry name" value="LRR_dom_sf"/>
</dbReference>
<dbReference type="Gene3D" id="1.20.1280.50">
    <property type="match status" value="1"/>
</dbReference>
<dbReference type="SMART" id="SM00256">
    <property type="entry name" value="FBOX"/>
    <property type="match status" value="1"/>
</dbReference>
<keyword evidence="5" id="KW-1185">Reference proteome</keyword>